<sequence>MEEKKLAELIRTIIREEVRAIVKEELTEIIREEVKAIVKEEIKGLVNDVAMLKNDVAMLKNDVEEIKKEMATKAELMSMEQRFTASLEKLREALRFSMLEVHSDLEDIKVKLKMYDFDFLLKQNDHLAGVLKDLLEERKALSQRMKDFESRLKALEVA</sequence>
<dbReference type="Gene3D" id="1.20.5.170">
    <property type="match status" value="1"/>
</dbReference>
<evidence type="ECO:0000313" key="2">
    <source>
        <dbReference type="EMBL" id="XCH47409.1"/>
    </source>
</evidence>
<feature type="coiled-coil region" evidence="1">
    <location>
        <begin position="131"/>
        <end position="158"/>
    </location>
</feature>
<gene>
    <name evidence="2" type="ORF">V4D30_03830</name>
</gene>
<evidence type="ECO:0008006" key="3">
    <source>
        <dbReference type="Google" id="ProtNLM"/>
    </source>
</evidence>
<dbReference type="EMBL" id="CP144373">
    <property type="protein sequence ID" value="XCH47409.1"/>
    <property type="molecule type" value="Genomic_DNA"/>
</dbReference>
<dbReference type="RefSeq" id="WP_353684932.1">
    <property type="nucleotide sequence ID" value="NZ_CP144373.1"/>
</dbReference>
<dbReference type="AlphaFoldDB" id="A0AAU8GY13"/>
<evidence type="ECO:0000256" key="1">
    <source>
        <dbReference type="SAM" id="Coils"/>
    </source>
</evidence>
<proteinExistence type="predicted"/>
<accession>A0AAU8GY13</accession>
<keyword evidence="1" id="KW-0175">Coiled coil</keyword>
<reference evidence="2" key="1">
    <citation type="submission" date="2024-01" db="EMBL/GenBank/DDBJ databases">
        <title>The first autotrophic representatives of the genus Thermodesulfovibrio.</title>
        <authorList>
            <person name="Maltseva A.I."/>
            <person name="Elcheninov A.G."/>
            <person name="Kublanov I.V."/>
            <person name="Lebedinsky A.V."/>
            <person name="Frolov E.N."/>
        </authorList>
    </citation>
    <scope>NUCLEOTIDE SEQUENCE</scope>
    <source>
        <strain evidence="2">3907-1M</strain>
    </source>
</reference>
<organism evidence="2">
    <name type="scientific">Thermodesulfovibrio autotrophicus</name>
    <dbReference type="NCBI Taxonomy" id="3118333"/>
    <lineage>
        <taxon>Bacteria</taxon>
        <taxon>Pseudomonadati</taxon>
        <taxon>Nitrospirota</taxon>
        <taxon>Thermodesulfovibrionia</taxon>
        <taxon>Thermodesulfovibrionales</taxon>
        <taxon>Thermodesulfovibrionaceae</taxon>
        <taxon>Thermodesulfovibrio</taxon>
    </lineage>
</organism>
<dbReference type="KEGG" id="taut:V4D30_03830"/>
<protein>
    <recommendedName>
        <fullName evidence="3">DUF1640 domain-containing protein</fullName>
    </recommendedName>
</protein>
<feature type="coiled-coil region" evidence="1">
    <location>
        <begin position="42"/>
        <end position="76"/>
    </location>
</feature>
<name>A0AAU8GY13_9BACT</name>